<evidence type="ECO:0000313" key="7">
    <source>
        <dbReference type="EMBL" id="KAK1125974.1"/>
    </source>
</evidence>
<evidence type="ECO:0000256" key="3">
    <source>
        <dbReference type="ARBA" id="ARBA00022840"/>
    </source>
</evidence>
<dbReference type="GO" id="GO:0005739">
    <property type="term" value="C:mitochondrion"/>
    <property type="evidence" value="ECO:0007669"/>
    <property type="project" value="TreeGrafter"/>
</dbReference>
<dbReference type="PANTHER" id="PTHR23407:SF1">
    <property type="entry name" value="5-FORMYLTETRAHYDROFOLATE CYCLO-LIGASE"/>
    <property type="match status" value="1"/>
</dbReference>
<dbReference type="GO" id="GO:0035999">
    <property type="term" value="P:tetrahydrofolate interconversion"/>
    <property type="evidence" value="ECO:0007669"/>
    <property type="project" value="TreeGrafter"/>
</dbReference>
<reference evidence="7" key="1">
    <citation type="submission" date="2021-10" db="EMBL/GenBank/DDBJ databases">
        <title>Melipona bicolor Genome sequencing and assembly.</title>
        <authorList>
            <person name="Araujo N.S."/>
            <person name="Arias M.C."/>
        </authorList>
    </citation>
    <scope>NUCLEOTIDE SEQUENCE</scope>
    <source>
        <strain evidence="7">USP_2M_L1-L4_2017</strain>
        <tissue evidence="7">Whole body</tissue>
    </source>
</reference>
<evidence type="ECO:0000256" key="6">
    <source>
        <dbReference type="RuleBase" id="RU361279"/>
    </source>
</evidence>
<dbReference type="Proteomes" id="UP001177670">
    <property type="component" value="Unassembled WGS sequence"/>
</dbReference>
<gene>
    <name evidence="7" type="ORF">K0M31_005506</name>
</gene>
<dbReference type="GO" id="GO:0009396">
    <property type="term" value="P:folic acid-containing compound biosynthetic process"/>
    <property type="evidence" value="ECO:0007669"/>
    <property type="project" value="TreeGrafter"/>
</dbReference>
<keyword evidence="8" id="KW-1185">Reference proteome</keyword>
<evidence type="ECO:0000256" key="4">
    <source>
        <dbReference type="ARBA" id="ARBA00036539"/>
    </source>
</evidence>
<organism evidence="7 8">
    <name type="scientific">Melipona bicolor</name>
    <dbReference type="NCBI Taxonomy" id="60889"/>
    <lineage>
        <taxon>Eukaryota</taxon>
        <taxon>Metazoa</taxon>
        <taxon>Ecdysozoa</taxon>
        <taxon>Arthropoda</taxon>
        <taxon>Hexapoda</taxon>
        <taxon>Insecta</taxon>
        <taxon>Pterygota</taxon>
        <taxon>Neoptera</taxon>
        <taxon>Endopterygota</taxon>
        <taxon>Hymenoptera</taxon>
        <taxon>Apocrita</taxon>
        <taxon>Aculeata</taxon>
        <taxon>Apoidea</taxon>
        <taxon>Anthophila</taxon>
        <taxon>Apidae</taxon>
        <taxon>Melipona</taxon>
    </lineage>
</organism>
<protein>
    <recommendedName>
        <fullName evidence="5 6">5-formyltetrahydrofolate cyclo-ligase</fullName>
        <ecNumber evidence="5 6">6.3.3.2</ecNumber>
    </recommendedName>
</protein>
<dbReference type="GO" id="GO:0005524">
    <property type="term" value="F:ATP binding"/>
    <property type="evidence" value="ECO:0007669"/>
    <property type="project" value="UniProtKB-KW"/>
</dbReference>
<dbReference type="NCBIfam" id="TIGR02727">
    <property type="entry name" value="MTHFS_bact"/>
    <property type="match status" value="1"/>
</dbReference>
<keyword evidence="6" id="KW-0460">Magnesium</keyword>
<evidence type="ECO:0000256" key="2">
    <source>
        <dbReference type="ARBA" id="ARBA00022741"/>
    </source>
</evidence>
<evidence type="ECO:0000313" key="8">
    <source>
        <dbReference type="Proteomes" id="UP001177670"/>
    </source>
</evidence>
<keyword evidence="2 6" id="KW-0547">Nucleotide-binding</keyword>
<dbReference type="InterPro" id="IPR037171">
    <property type="entry name" value="NagB/RpiA_transferase-like"/>
</dbReference>
<dbReference type="GO" id="GO:0046872">
    <property type="term" value="F:metal ion binding"/>
    <property type="evidence" value="ECO:0007669"/>
    <property type="project" value="UniProtKB-KW"/>
</dbReference>
<dbReference type="Gene3D" id="3.40.50.10420">
    <property type="entry name" value="NagB/RpiA/CoA transferase-like"/>
    <property type="match status" value="1"/>
</dbReference>
<comment type="cofactor">
    <cofactor evidence="6">
        <name>Mg(2+)</name>
        <dbReference type="ChEBI" id="CHEBI:18420"/>
    </cofactor>
</comment>
<dbReference type="EMBL" id="JAHYIQ010000015">
    <property type="protein sequence ID" value="KAK1125974.1"/>
    <property type="molecule type" value="Genomic_DNA"/>
</dbReference>
<comment type="caution">
    <text evidence="7">The sequence shown here is derived from an EMBL/GenBank/DDBJ whole genome shotgun (WGS) entry which is preliminary data.</text>
</comment>
<evidence type="ECO:0000256" key="5">
    <source>
        <dbReference type="ARBA" id="ARBA00038966"/>
    </source>
</evidence>
<name>A0AA40KMX8_9HYME</name>
<dbReference type="EC" id="6.3.3.2" evidence="5 6"/>
<dbReference type="PANTHER" id="PTHR23407">
    <property type="entry name" value="ATPASE INHIBITOR/5-FORMYLTETRAHYDROFOLATE CYCLO-LIGASE"/>
    <property type="match status" value="1"/>
</dbReference>
<keyword evidence="6" id="KW-0479">Metal-binding</keyword>
<accession>A0AA40KMX8</accession>
<dbReference type="FunFam" id="3.40.50.10420:FF:000007">
    <property type="entry name" value="5-formyltetrahydrofolate cyclo-ligase"/>
    <property type="match status" value="1"/>
</dbReference>
<proteinExistence type="inferred from homology"/>
<comment type="catalytic activity">
    <reaction evidence="4 6">
        <text>(6S)-5-formyl-5,6,7,8-tetrahydrofolate + ATP = (6R)-5,10-methenyltetrahydrofolate + ADP + phosphate</text>
        <dbReference type="Rhea" id="RHEA:10488"/>
        <dbReference type="ChEBI" id="CHEBI:30616"/>
        <dbReference type="ChEBI" id="CHEBI:43474"/>
        <dbReference type="ChEBI" id="CHEBI:57455"/>
        <dbReference type="ChEBI" id="CHEBI:57457"/>
        <dbReference type="ChEBI" id="CHEBI:456216"/>
        <dbReference type="EC" id="6.3.3.2"/>
    </reaction>
</comment>
<dbReference type="InterPro" id="IPR024185">
    <property type="entry name" value="FTHF_cligase-like_sf"/>
</dbReference>
<comment type="similarity">
    <text evidence="1 6">Belongs to the 5-formyltetrahydrofolate cyclo-ligase family.</text>
</comment>
<dbReference type="SUPFAM" id="SSF100950">
    <property type="entry name" value="NagB/RpiA/CoA transferase-like"/>
    <property type="match status" value="1"/>
</dbReference>
<dbReference type="Pfam" id="PF01812">
    <property type="entry name" value="5-FTHF_cyc-lig"/>
    <property type="match status" value="1"/>
</dbReference>
<dbReference type="InterPro" id="IPR002698">
    <property type="entry name" value="FTHF_cligase"/>
</dbReference>
<keyword evidence="3 6" id="KW-0067">ATP-binding</keyword>
<sequence length="253" mass="29314">MRFTIDSDIWQEQSAGSLFGHDFKIFQSVLSSTSLSIFTSNTTTIANCHWQEFLLCKTLIHVRIMAGIKSAKIALRKEMKDVISQLNTEEKQRQSRIVFEKFQESKRISLYLSTEDEIDTIQILKYIFDKKKEVFVPRYKGKEMEMIKLLSMQDYETLPLTKWNIKQPNVNELRQNALETGGLDLIILPGVAFTANGKRLGHGMGYYDKFLDLCIKTQQKRPHLIAVAFNEQLWQEIPTSENDVILDLVLTEK</sequence>
<dbReference type="GO" id="GO:0030272">
    <property type="term" value="F:5-formyltetrahydrofolate cyclo-ligase activity"/>
    <property type="evidence" value="ECO:0007669"/>
    <property type="project" value="UniProtKB-EC"/>
</dbReference>
<dbReference type="AlphaFoldDB" id="A0AA40KMX8"/>
<evidence type="ECO:0000256" key="1">
    <source>
        <dbReference type="ARBA" id="ARBA00010638"/>
    </source>
</evidence>